<evidence type="ECO:0000256" key="1">
    <source>
        <dbReference type="ARBA" id="ARBA00001946"/>
    </source>
</evidence>
<keyword evidence="7" id="KW-0456">Lyase</keyword>
<evidence type="ECO:0000313" key="7">
    <source>
        <dbReference type="EMBL" id="PHI29866.1"/>
    </source>
</evidence>
<dbReference type="SUPFAM" id="SSF51621">
    <property type="entry name" value="Phosphoenolpyruvate/pyruvate domain"/>
    <property type="match status" value="1"/>
</dbReference>
<reference evidence="8" key="1">
    <citation type="submission" date="2017-09" db="EMBL/GenBank/DDBJ databases">
        <title>FDA dAtabase for Regulatory Grade micrObial Sequences (FDA-ARGOS): Supporting development and validation of Infectious Disease Dx tests.</title>
        <authorList>
            <person name="Minogue T."/>
            <person name="Wolcott M."/>
            <person name="Wasieloski L."/>
            <person name="Aguilar W."/>
            <person name="Moore D."/>
            <person name="Tallon L."/>
            <person name="Sadzewicz L."/>
            <person name="Ott S."/>
            <person name="Zhao X."/>
            <person name="Nagaraj S."/>
            <person name="Vavikolanu K."/>
            <person name="Aluvathingal J."/>
            <person name="Nadendla S."/>
            <person name="Sichtig H."/>
        </authorList>
    </citation>
    <scope>NUCLEOTIDE SEQUENCE [LARGE SCALE GENOMIC DNA]</scope>
    <source>
        <strain evidence="8">FDAARGOS_387</strain>
    </source>
</reference>
<dbReference type="InterPro" id="IPR005000">
    <property type="entry name" value="Aldolase/citrate-lyase_domain"/>
</dbReference>
<evidence type="ECO:0000256" key="2">
    <source>
        <dbReference type="ARBA" id="ARBA00022723"/>
    </source>
</evidence>
<evidence type="ECO:0000259" key="6">
    <source>
        <dbReference type="Pfam" id="PF03328"/>
    </source>
</evidence>
<gene>
    <name evidence="7" type="ORF">CRN84_11185</name>
</gene>
<dbReference type="InterPro" id="IPR011206">
    <property type="entry name" value="Citrate_lyase_beta/mcl1/mcl2"/>
</dbReference>
<feature type="binding site" evidence="5">
    <location>
        <position position="125"/>
    </location>
    <ligand>
        <name>Mg(2+)</name>
        <dbReference type="ChEBI" id="CHEBI:18420"/>
    </ligand>
</feature>
<dbReference type="PANTHER" id="PTHR32308">
    <property type="entry name" value="LYASE BETA SUBUNIT, PUTATIVE (AFU_ORTHOLOGUE AFUA_4G13030)-RELATED"/>
    <property type="match status" value="1"/>
</dbReference>
<dbReference type="PIRSF" id="PIRSF015582">
    <property type="entry name" value="Cit_lyase_B"/>
    <property type="match status" value="1"/>
</dbReference>
<organism evidence="7 8">
    <name type="scientific">Budvicia aquatica</name>
    <dbReference type="NCBI Taxonomy" id="82979"/>
    <lineage>
        <taxon>Bacteria</taxon>
        <taxon>Pseudomonadati</taxon>
        <taxon>Pseudomonadota</taxon>
        <taxon>Gammaproteobacteria</taxon>
        <taxon>Enterobacterales</taxon>
        <taxon>Budviciaceae</taxon>
        <taxon>Budvicia</taxon>
    </lineage>
</organism>
<keyword evidence="2 5" id="KW-0479">Metal-binding</keyword>
<proteinExistence type="predicted"/>
<evidence type="ECO:0000256" key="4">
    <source>
        <dbReference type="PIRSR" id="PIRSR015582-1"/>
    </source>
</evidence>
<dbReference type="Gene3D" id="3.20.20.60">
    <property type="entry name" value="Phosphoenolpyruvate-binding domains"/>
    <property type="match status" value="1"/>
</dbReference>
<dbReference type="OrthoDB" id="6831788at2"/>
<dbReference type="STRING" id="1111728.GCA_000427805_01828"/>
<dbReference type="PANTHER" id="PTHR32308:SF0">
    <property type="entry name" value="HPCH_HPAI ALDOLASE_CITRATE LYASE DOMAIN-CONTAINING PROTEIN"/>
    <property type="match status" value="1"/>
</dbReference>
<dbReference type="GO" id="GO:0000287">
    <property type="term" value="F:magnesium ion binding"/>
    <property type="evidence" value="ECO:0007669"/>
    <property type="project" value="TreeGrafter"/>
</dbReference>
<comment type="cofactor">
    <cofactor evidence="1">
        <name>Mg(2+)</name>
        <dbReference type="ChEBI" id="CHEBI:18420"/>
    </cofactor>
</comment>
<feature type="binding site" evidence="4">
    <location>
        <position position="125"/>
    </location>
    <ligand>
        <name>substrate</name>
    </ligand>
</feature>
<dbReference type="AlphaFoldDB" id="A0A2C6DFA2"/>
<dbReference type="GO" id="GO:0016829">
    <property type="term" value="F:lyase activity"/>
    <property type="evidence" value="ECO:0007669"/>
    <property type="project" value="UniProtKB-KW"/>
</dbReference>
<dbReference type="GO" id="GO:0006107">
    <property type="term" value="P:oxaloacetate metabolic process"/>
    <property type="evidence" value="ECO:0007669"/>
    <property type="project" value="TreeGrafter"/>
</dbReference>
<dbReference type="Proteomes" id="UP000224974">
    <property type="component" value="Unassembled WGS sequence"/>
</dbReference>
<protein>
    <submittedName>
        <fullName evidence="7">CoA ester lyase</fullName>
    </submittedName>
</protein>
<dbReference type="EMBL" id="PDDX01000001">
    <property type="protein sequence ID" value="PHI29866.1"/>
    <property type="molecule type" value="Genomic_DNA"/>
</dbReference>
<comment type="caution">
    <text evidence="7">The sequence shown here is derived from an EMBL/GenBank/DDBJ whole genome shotgun (WGS) entry which is preliminary data.</text>
</comment>
<keyword evidence="8" id="KW-1185">Reference proteome</keyword>
<evidence type="ECO:0000256" key="3">
    <source>
        <dbReference type="ARBA" id="ARBA00022842"/>
    </source>
</evidence>
<name>A0A2C6DFA2_9GAMM</name>
<keyword evidence="3 5" id="KW-0460">Magnesium</keyword>
<evidence type="ECO:0000313" key="8">
    <source>
        <dbReference type="Proteomes" id="UP000224974"/>
    </source>
</evidence>
<feature type="binding site" evidence="5">
    <location>
        <position position="152"/>
    </location>
    <ligand>
        <name>Mg(2+)</name>
        <dbReference type="ChEBI" id="CHEBI:18420"/>
    </ligand>
</feature>
<evidence type="ECO:0000256" key="5">
    <source>
        <dbReference type="PIRSR" id="PIRSR015582-2"/>
    </source>
</evidence>
<sequence length="291" mass="31361">MDLLRTLLFLPGNNPGMLQNGGVFGSDAVILDLEDAVSPQEKDAARYLIGYALRHINYRKSKRVVRINPLDCGGADDIAAMVPCGPDALMLPKIDTAEELRQIIELIERAEQPGQTPVRVIPLLETPQSIIHAYDIACAHPRVWAISFGAEDYTAALGAIRSRSGEEILSARTAVVNAAAAAGIDSIDTPFTDAQDDDGLLQDSLLARGLGFKGKLAINPRQVDTIHQAFSPTSADIHWAKRVVHALDEAKVLGSGVIALDGKMVDAPIVLRAERTLKLAAYLNLQQEDMA</sequence>
<feature type="domain" description="HpcH/HpaI aldolase/citrate lyase" evidence="6">
    <location>
        <begin position="5"/>
        <end position="220"/>
    </location>
</feature>
<dbReference type="Pfam" id="PF03328">
    <property type="entry name" value="HpcH_HpaI"/>
    <property type="match status" value="1"/>
</dbReference>
<accession>A0A2C6DFA2</accession>
<feature type="binding site" evidence="4">
    <location>
        <position position="66"/>
    </location>
    <ligand>
        <name>substrate</name>
    </ligand>
</feature>
<dbReference type="RefSeq" id="WP_029096531.1">
    <property type="nucleotide sequence ID" value="NZ_PDDX01000001.1"/>
</dbReference>
<dbReference type="InterPro" id="IPR040442">
    <property type="entry name" value="Pyrv_kinase-like_dom_sf"/>
</dbReference>
<dbReference type="InterPro" id="IPR015813">
    <property type="entry name" value="Pyrv/PenolPyrv_kinase-like_dom"/>
</dbReference>